<dbReference type="PROSITE" id="PS00170">
    <property type="entry name" value="CSA_PPIASE_1"/>
    <property type="match status" value="1"/>
</dbReference>
<evidence type="ECO:0000256" key="3">
    <source>
        <dbReference type="ARBA" id="ARBA00023235"/>
    </source>
</evidence>
<proteinExistence type="inferred from homology"/>
<dbReference type="PROSITE" id="PS50072">
    <property type="entry name" value="CSA_PPIASE_2"/>
    <property type="match status" value="1"/>
</dbReference>
<accession>A0A1I5I9R7</accession>
<feature type="signal peptide" evidence="4">
    <location>
        <begin position="1"/>
        <end position="27"/>
    </location>
</feature>
<dbReference type="Proteomes" id="UP000199236">
    <property type="component" value="Unassembled WGS sequence"/>
</dbReference>
<evidence type="ECO:0000256" key="4">
    <source>
        <dbReference type="RuleBase" id="RU363019"/>
    </source>
</evidence>
<keyword evidence="4" id="KW-0732">Signal</keyword>
<dbReference type="PRINTS" id="PR00153">
    <property type="entry name" value="CSAPPISMRASE"/>
</dbReference>
<comment type="similarity">
    <text evidence="1 4">Belongs to the cyclophilin-type PPIase family.</text>
</comment>
<keyword evidence="2 4" id="KW-0697">Rotamase</keyword>
<dbReference type="InterPro" id="IPR044666">
    <property type="entry name" value="Cyclophilin_A-like"/>
</dbReference>
<dbReference type="CDD" id="cd00317">
    <property type="entry name" value="cyclophilin"/>
    <property type="match status" value="1"/>
</dbReference>
<dbReference type="SUPFAM" id="SSF50891">
    <property type="entry name" value="Cyclophilin-like"/>
    <property type="match status" value="1"/>
</dbReference>
<dbReference type="EC" id="5.2.1.8" evidence="4"/>
<sequence>MALIHRTLACIALVMALALTAPLTAQAQDKENTLYLDTKYGRVVIKLLPDIAPNHVKRIKTLTREGFYDGLKFHRVIDGFMAQTGDPLGTGAGGSDLPDLKAEFSNHAFKRGTIGMARTNNPNSANSQFFITFGNAPWLNRQYTVWGEVTSGMEYIDQINKGEPPRNPDVIVKMQVAADAAE</sequence>
<evidence type="ECO:0000256" key="1">
    <source>
        <dbReference type="ARBA" id="ARBA00007365"/>
    </source>
</evidence>
<dbReference type="EMBL" id="FOVR01000008">
    <property type="protein sequence ID" value="SFO56940.1"/>
    <property type="molecule type" value="Genomic_DNA"/>
</dbReference>
<evidence type="ECO:0000259" key="5">
    <source>
        <dbReference type="PROSITE" id="PS50072"/>
    </source>
</evidence>
<gene>
    <name evidence="6" type="ORF">SAMN04488056_108119</name>
</gene>
<dbReference type="AlphaFoldDB" id="A0A1I5I9R7"/>
<keyword evidence="7" id="KW-1185">Reference proteome</keyword>
<dbReference type="GO" id="GO:0003755">
    <property type="term" value="F:peptidyl-prolyl cis-trans isomerase activity"/>
    <property type="evidence" value="ECO:0007669"/>
    <property type="project" value="UniProtKB-UniRule"/>
</dbReference>
<organism evidence="6 7">
    <name type="scientific">Cohaesibacter marisflavi</name>
    <dbReference type="NCBI Taxonomy" id="655353"/>
    <lineage>
        <taxon>Bacteria</taxon>
        <taxon>Pseudomonadati</taxon>
        <taxon>Pseudomonadota</taxon>
        <taxon>Alphaproteobacteria</taxon>
        <taxon>Hyphomicrobiales</taxon>
        <taxon>Cohaesibacteraceae</taxon>
    </lineage>
</organism>
<dbReference type="PANTHER" id="PTHR45625">
    <property type="entry name" value="PEPTIDYL-PROLYL CIS-TRANS ISOMERASE-RELATED"/>
    <property type="match status" value="1"/>
</dbReference>
<evidence type="ECO:0000313" key="6">
    <source>
        <dbReference type="EMBL" id="SFO56940.1"/>
    </source>
</evidence>
<evidence type="ECO:0000256" key="2">
    <source>
        <dbReference type="ARBA" id="ARBA00023110"/>
    </source>
</evidence>
<keyword evidence="3 4" id="KW-0413">Isomerase</keyword>
<name>A0A1I5I9R7_9HYPH</name>
<feature type="chain" id="PRO_5011329237" description="Peptidyl-prolyl cis-trans isomerase" evidence="4">
    <location>
        <begin position="28"/>
        <end position="182"/>
    </location>
</feature>
<evidence type="ECO:0000313" key="7">
    <source>
        <dbReference type="Proteomes" id="UP000199236"/>
    </source>
</evidence>
<reference evidence="6 7" key="1">
    <citation type="submission" date="2016-10" db="EMBL/GenBank/DDBJ databases">
        <authorList>
            <person name="de Groot N.N."/>
        </authorList>
    </citation>
    <scope>NUCLEOTIDE SEQUENCE [LARGE SCALE GENOMIC DNA]</scope>
    <source>
        <strain evidence="6 7">CGMCC 1.9157</strain>
    </source>
</reference>
<comment type="catalytic activity">
    <reaction evidence="4">
        <text>[protein]-peptidylproline (omega=180) = [protein]-peptidylproline (omega=0)</text>
        <dbReference type="Rhea" id="RHEA:16237"/>
        <dbReference type="Rhea" id="RHEA-COMP:10747"/>
        <dbReference type="Rhea" id="RHEA-COMP:10748"/>
        <dbReference type="ChEBI" id="CHEBI:83833"/>
        <dbReference type="ChEBI" id="CHEBI:83834"/>
        <dbReference type="EC" id="5.2.1.8"/>
    </reaction>
</comment>
<dbReference type="Gene3D" id="2.40.100.10">
    <property type="entry name" value="Cyclophilin-like"/>
    <property type="match status" value="1"/>
</dbReference>
<feature type="domain" description="PPIase cyclophilin-type" evidence="5">
    <location>
        <begin position="37"/>
        <end position="182"/>
    </location>
</feature>
<dbReference type="STRING" id="655353.SAMN04488056_108119"/>
<protein>
    <recommendedName>
        <fullName evidence="4">Peptidyl-prolyl cis-trans isomerase</fullName>
        <shortName evidence="4">PPIase</shortName>
        <ecNumber evidence="4">5.2.1.8</ecNumber>
    </recommendedName>
</protein>
<dbReference type="InterPro" id="IPR002130">
    <property type="entry name" value="Cyclophilin-type_PPIase_dom"/>
</dbReference>
<comment type="function">
    <text evidence="4">PPIases accelerate the folding of proteins. It catalyzes the cis-trans isomerization of proline imidic peptide bonds in oligopeptides.</text>
</comment>
<dbReference type="GO" id="GO:0006457">
    <property type="term" value="P:protein folding"/>
    <property type="evidence" value="ECO:0007669"/>
    <property type="project" value="InterPro"/>
</dbReference>
<dbReference type="PANTHER" id="PTHR45625:SF4">
    <property type="entry name" value="PEPTIDYLPROLYL ISOMERASE DOMAIN AND WD REPEAT-CONTAINING PROTEIN 1"/>
    <property type="match status" value="1"/>
</dbReference>
<dbReference type="InterPro" id="IPR020892">
    <property type="entry name" value="Cyclophilin-type_PPIase_CS"/>
</dbReference>
<dbReference type="Pfam" id="PF00160">
    <property type="entry name" value="Pro_isomerase"/>
    <property type="match status" value="1"/>
</dbReference>
<dbReference type="InterPro" id="IPR029000">
    <property type="entry name" value="Cyclophilin-like_dom_sf"/>
</dbReference>